<organism evidence="1">
    <name type="scientific">Siphoviridae sp. ctaDn21</name>
    <dbReference type="NCBI Taxonomy" id="2825563"/>
    <lineage>
        <taxon>Viruses</taxon>
        <taxon>Duplodnaviria</taxon>
        <taxon>Heunggongvirae</taxon>
        <taxon>Uroviricota</taxon>
        <taxon>Caudoviricetes</taxon>
    </lineage>
</organism>
<reference evidence="1" key="1">
    <citation type="journal article" date="2021" name="Proc. Natl. Acad. Sci. U.S.A.">
        <title>A Catalog of Tens of Thousands of Viruses from Human Metagenomes Reveals Hidden Associations with Chronic Diseases.</title>
        <authorList>
            <person name="Tisza M.J."/>
            <person name="Buck C.B."/>
        </authorList>
    </citation>
    <scope>NUCLEOTIDE SEQUENCE</scope>
    <source>
        <strain evidence="1">CtaDn21</strain>
    </source>
</reference>
<name>A0A8S5UVA2_9CAUD</name>
<dbReference type="EMBL" id="BK016144">
    <property type="protein sequence ID" value="DAF98310.1"/>
    <property type="molecule type" value="Genomic_DNA"/>
</dbReference>
<evidence type="ECO:0000313" key="1">
    <source>
        <dbReference type="EMBL" id="DAF98310.1"/>
    </source>
</evidence>
<protein>
    <submittedName>
        <fullName evidence="1">Uncharacterized protein</fullName>
    </submittedName>
</protein>
<accession>A0A8S5UVA2</accession>
<sequence>MTKRTSMMDRLKEILPTFQLSPTPMFPGLQFGETEEELDRPDDYIVLRFSHRMPSTTNRLGSFAYWKVQIYVHSNSIIGIDDYGQRVRELIKEMGYEVTYSETGDYFDTMLSRYRLEIEYRIPQGGNL</sequence>
<proteinExistence type="predicted"/>